<protein>
    <submittedName>
        <fullName evidence="7">Tyrosine-type recombinase/integrase</fullName>
    </submittedName>
</protein>
<evidence type="ECO:0000256" key="2">
    <source>
        <dbReference type="ARBA" id="ARBA00022908"/>
    </source>
</evidence>
<dbReference type="Pfam" id="PF00589">
    <property type="entry name" value="Phage_integrase"/>
    <property type="match status" value="1"/>
</dbReference>
<dbReference type="InterPro" id="IPR011010">
    <property type="entry name" value="DNA_brk_join_enz"/>
</dbReference>
<evidence type="ECO:0000256" key="5">
    <source>
        <dbReference type="SAM" id="MobiDB-lite"/>
    </source>
</evidence>
<feature type="domain" description="Tyr recombinase" evidence="6">
    <location>
        <begin position="114"/>
        <end position="283"/>
    </location>
</feature>
<sequence>MRKIAHLQRVEAKQAAGHPGTFSGTVRLYLKSADFTDRAVNTQKLYTTYLERLLVIFGQAPLTDISQGDVQTFVMDEHADTRGAANMMLRVMHIIYKWASARRPGLTDPTTKIDEYDGGEHEAWPEHLLEKALDSDDELFRLAVHLHLYTGQRTGDTCGMTWNALTAEGLIPVKQQKTGTPLLIPQHPRLAVLLDDTKRKTLTILRNMKGTPLRPATFREWVTKFGEANGADLVPHGLRRNAVNALLEAECSTAEVSSVTGQSLAMVEHYAKERNQPKIASAAMLKWGRNDPGTGKLSSSSKTAVAKS</sequence>
<dbReference type="InterPro" id="IPR002104">
    <property type="entry name" value="Integrase_catalytic"/>
</dbReference>
<proteinExistence type="inferred from homology"/>
<evidence type="ECO:0000313" key="8">
    <source>
        <dbReference type="Proteomes" id="UP000597613"/>
    </source>
</evidence>
<evidence type="ECO:0000259" key="6">
    <source>
        <dbReference type="PROSITE" id="PS51898"/>
    </source>
</evidence>
<dbReference type="SUPFAM" id="SSF56349">
    <property type="entry name" value="DNA breaking-rejoining enzymes"/>
    <property type="match status" value="1"/>
</dbReference>
<evidence type="ECO:0000256" key="3">
    <source>
        <dbReference type="ARBA" id="ARBA00023125"/>
    </source>
</evidence>
<reference evidence="7 8" key="1">
    <citation type="submission" date="2020-08" db="EMBL/GenBank/DDBJ databases">
        <title>Putative novel bacterial strains isolated from necrotic wheat leaf tissues caused by Xanthomonas translucens.</title>
        <authorList>
            <person name="Tambong J.T."/>
        </authorList>
    </citation>
    <scope>NUCLEOTIDE SEQUENCE [LARGE SCALE GENOMIC DNA]</scope>
    <source>
        <strain evidence="8">DOAB 1063</strain>
    </source>
</reference>
<name>A0ABR7ASC3_9SPHN</name>
<gene>
    <name evidence="7" type="ORF">H8S47_16835</name>
</gene>
<dbReference type="EMBL" id="JACONT010000048">
    <property type="protein sequence ID" value="MBC3943346.1"/>
    <property type="molecule type" value="Genomic_DNA"/>
</dbReference>
<evidence type="ECO:0000313" key="7">
    <source>
        <dbReference type="EMBL" id="MBC3943346.1"/>
    </source>
</evidence>
<organism evidence="7 8">
    <name type="scientific">Sphingomonas albertensis</name>
    <dbReference type="NCBI Taxonomy" id="2762591"/>
    <lineage>
        <taxon>Bacteria</taxon>
        <taxon>Pseudomonadati</taxon>
        <taxon>Pseudomonadota</taxon>
        <taxon>Alphaproteobacteria</taxon>
        <taxon>Sphingomonadales</taxon>
        <taxon>Sphingomonadaceae</taxon>
        <taxon>Sphingomonas</taxon>
    </lineage>
</organism>
<dbReference type="Gene3D" id="1.10.150.130">
    <property type="match status" value="1"/>
</dbReference>
<evidence type="ECO:0000256" key="1">
    <source>
        <dbReference type="ARBA" id="ARBA00008857"/>
    </source>
</evidence>
<keyword evidence="3" id="KW-0238">DNA-binding</keyword>
<dbReference type="InterPro" id="IPR010998">
    <property type="entry name" value="Integrase_recombinase_N"/>
</dbReference>
<keyword evidence="8" id="KW-1185">Reference proteome</keyword>
<evidence type="ECO:0000256" key="4">
    <source>
        <dbReference type="ARBA" id="ARBA00023172"/>
    </source>
</evidence>
<accession>A0ABR7ASC3</accession>
<dbReference type="Gene3D" id="1.10.443.10">
    <property type="entry name" value="Intergrase catalytic core"/>
    <property type="match status" value="1"/>
</dbReference>
<comment type="similarity">
    <text evidence="1">Belongs to the 'phage' integrase family.</text>
</comment>
<dbReference type="InterPro" id="IPR013762">
    <property type="entry name" value="Integrase-like_cat_sf"/>
</dbReference>
<dbReference type="RefSeq" id="WP_214655140.1">
    <property type="nucleotide sequence ID" value="NZ_JACONT010000048.1"/>
</dbReference>
<comment type="caution">
    <text evidence="7">The sequence shown here is derived from an EMBL/GenBank/DDBJ whole genome shotgun (WGS) entry which is preliminary data.</text>
</comment>
<dbReference type="PANTHER" id="PTHR30629:SF2">
    <property type="entry name" value="PROPHAGE INTEGRASE INTS-RELATED"/>
    <property type="match status" value="1"/>
</dbReference>
<dbReference type="PANTHER" id="PTHR30629">
    <property type="entry name" value="PROPHAGE INTEGRASE"/>
    <property type="match status" value="1"/>
</dbReference>
<feature type="region of interest" description="Disordered" evidence="5">
    <location>
        <begin position="288"/>
        <end position="308"/>
    </location>
</feature>
<feature type="compositionally biased region" description="Polar residues" evidence="5">
    <location>
        <begin position="296"/>
        <end position="308"/>
    </location>
</feature>
<keyword evidence="4" id="KW-0233">DNA recombination</keyword>
<dbReference type="InterPro" id="IPR050808">
    <property type="entry name" value="Phage_Integrase"/>
</dbReference>
<dbReference type="Proteomes" id="UP000597613">
    <property type="component" value="Unassembled WGS sequence"/>
</dbReference>
<keyword evidence="2" id="KW-0229">DNA integration</keyword>
<dbReference type="PROSITE" id="PS51898">
    <property type="entry name" value="TYR_RECOMBINASE"/>
    <property type="match status" value="1"/>
</dbReference>